<dbReference type="PANTHER" id="PTHR10353:SF154">
    <property type="entry name" value="BETA-GLUCOSIDASE 9-RELATED"/>
    <property type="match status" value="1"/>
</dbReference>
<feature type="chain" id="PRO_5026985848" evidence="5">
    <location>
        <begin position="33"/>
        <end position="538"/>
    </location>
</feature>
<accession>A0A6J1AJM7</accession>
<dbReference type="GeneID" id="110418619"/>
<comment type="similarity">
    <text evidence="1 4">Belongs to the glycosyl hydrolase 1 family.</text>
</comment>
<dbReference type="Proteomes" id="UP000504621">
    <property type="component" value="Unplaced"/>
</dbReference>
<keyword evidence="3" id="KW-0326">Glycosidase</keyword>
<name>A0A6J1AJM7_9ROSI</name>
<dbReference type="SUPFAM" id="SSF51445">
    <property type="entry name" value="(Trans)glycosidases"/>
    <property type="match status" value="1"/>
</dbReference>
<evidence type="ECO:0000313" key="6">
    <source>
        <dbReference type="Proteomes" id="UP000504621"/>
    </source>
</evidence>
<evidence type="ECO:0000256" key="5">
    <source>
        <dbReference type="SAM" id="SignalP"/>
    </source>
</evidence>
<evidence type="ECO:0000256" key="2">
    <source>
        <dbReference type="ARBA" id="ARBA00022801"/>
    </source>
</evidence>
<dbReference type="PRINTS" id="PR00131">
    <property type="entry name" value="GLHYDRLASE1"/>
</dbReference>
<dbReference type="Gene3D" id="3.20.20.80">
    <property type="entry name" value="Glycosidases"/>
    <property type="match status" value="1"/>
</dbReference>
<keyword evidence="2" id="KW-0378">Hydrolase</keyword>
<dbReference type="AlphaFoldDB" id="A0A6J1AJM7"/>
<dbReference type="Pfam" id="PF00232">
    <property type="entry name" value="Glyco_hydro_1"/>
    <property type="match status" value="1"/>
</dbReference>
<reference evidence="7" key="1">
    <citation type="submission" date="2025-08" db="UniProtKB">
        <authorList>
            <consortium name="RefSeq"/>
        </authorList>
    </citation>
    <scope>IDENTIFICATION</scope>
    <source>
        <tissue evidence="7">Leaf</tissue>
    </source>
</reference>
<evidence type="ECO:0000256" key="1">
    <source>
        <dbReference type="ARBA" id="ARBA00010838"/>
    </source>
</evidence>
<proteinExistence type="inferred from homology"/>
<dbReference type="PANTHER" id="PTHR10353">
    <property type="entry name" value="GLYCOSYL HYDROLASE"/>
    <property type="match status" value="1"/>
</dbReference>
<sequence length="538" mass="60797">MLPLSSFSIASAQQSLIWISAFALLACLSVHGQKTQASQEGVGATLSNSGEYFNVKRSHFPGDFVFGASTAAAQIEGSTTFGGRGPSVWDEFVRKFPDRIIDKSNLEVAVDSYKRYKEDALALKDLGVDAYRFSIPWTRILPDGSLSGGINQEGINHYNSLIDELVKHGIKPFVTLFHFDSPEALEEKYGGFLNRTIVKDFKDYAEICFKTFGDRVKNWITINEPLVTAKFGYALGMAPPGRCSDRTTCRAGNSATEPYIAVHNLLLAHATVARLYKEKYQAAQGGQIGLSLVGQYYEPYSNELFDRVAAKRAMDFELGWFMEPLVRGQYPLSMRRLVKERLPVFSAKEKELVKGSFDFIGINYYTARYAKNIPINPQAAPISYLADQHVNATVDKDGVLIGPSAGGSMFIYVYPKGLCKILKFMTKHYNKNLTIYITENGFTEKNDHSIPIHQAINDQPRIEFVQKHLQQLRRAINIGVNVKGYFYWSLFDDFEWTEGFSVRYGLYYVDYKNNLKRIPKKSATWYHDFVKGARKHES</sequence>
<protein>
    <submittedName>
        <fullName evidence="7">Beta-glucosidase 13-like</fullName>
    </submittedName>
</protein>
<dbReference type="FunFam" id="3.20.20.80:FF:000020">
    <property type="entry name" value="Beta-glucosidase 12"/>
    <property type="match status" value="1"/>
</dbReference>
<keyword evidence="5" id="KW-0732">Signal</keyword>
<evidence type="ECO:0000256" key="4">
    <source>
        <dbReference type="RuleBase" id="RU003690"/>
    </source>
</evidence>
<dbReference type="InterPro" id="IPR001360">
    <property type="entry name" value="Glyco_hydro_1"/>
</dbReference>
<keyword evidence="6" id="KW-1185">Reference proteome</keyword>
<dbReference type="RefSeq" id="XP_021287070.1">
    <property type="nucleotide sequence ID" value="XM_021431395.1"/>
</dbReference>
<dbReference type="GO" id="GO:0005975">
    <property type="term" value="P:carbohydrate metabolic process"/>
    <property type="evidence" value="ECO:0007669"/>
    <property type="project" value="InterPro"/>
</dbReference>
<dbReference type="GO" id="GO:0047782">
    <property type="term" value="F:coniferin beta-glucosidase activity"/>
    <property type="evidence" value="ECO:0007669"/>
    <property type="project" value="UniProtKB-ARBA"/>
</dbReference>
<dbReference type="InterPro" id="IPR017853">
    <property type="entry name" value="GH"/>
</dbReference>
<organism evidence="6 7">
    <name type="scientific">Herrania umbratica</name>
    <dbReference type="NCBI Taxonomy" id="108875"/>
    <lineage>
        <taxon>Eukaryota</taxon>
        <taxon>Viridiplantae</taxon>
        <taxon>Streptophyta</taxon>
        <taxon>Embryophyta</taxon>
        <taxon>Tracheophyta</taxon>
        <taxon>Spermatophyta</taxon>
        <taxon>Magnoliopsida</taxon>
        <taxon>eudicotyledons</taxon>
        <taxon>Gunneridae</taxon>
        <taxon>Pentapetalae</taxon>
        <taxon>rosids</taxon>
        <taxon>malvids</taxon>
        <taxon>Malvales</taxon>
        <taxon>Malvaceae</taxon>
        <taxon>Byttnerioideae</taxon>
        <taxon>Herrania</taxon>
    </lineage>
</organism>
<evidence type="ECO:0000313" key="7">
    <source>
        <dbReference type="RefSeq" id="XP_021287070.1"/>
    </source>
</evidence>
<evidence type="ECO:0000256" key="3">
    <source>
        <dbReference type="ARBA" id="ARBA00023295"/>
    </source>
</evidence>
<dbReference type="OrthoDB" id="65569at2759"/>
<feature type="signal peptide" evidence="5">
    <location>
        <begin position="1"/>
        <end position="32"/>
    </location>
</feature>
<gene>
    <name evidence="7" type="primary">LOC110418619</name>
</gene>